<sequence length="81" mass="9333">MPPRLSKPPDPRDPDYQRLERGINLAVHVGVFGASNSCMWFVRSITYAEWDWAVWVTSVWAVLLLGHGIWVFSQKYPTTNN</sequence>
<feature type="transmembrane region" description="Helical" evidence="1">
    <location>
        <begin position="21"/>
        <end position="42"/>
    </location>
</feature>
<comment type="caution">
    <text evidence="3">The sequence shown here is derived from an EMBL/GenBank/DDBJ whole genome shotgun (WGS) entry which is preliminary data.</text>
</comment>
<feature type="transmembrane region" description="Helical" evidence="1">
    <location>
        <begin position="54"/>
        <end position="72"/>
    </location>
</feature>
<accession>A0AAW9PWK2</accession>
<evidence type="ECO:0000256" key="1">
    <source>
        <dbReference type="SAM" id="Phobius"/>
    </source>
</evidence>
<evidence type="ECO:0000313" key="4">
    <source>
        <dbReference type="Proteomes" id="UP001333818"/>
    </source>
</evidence>
<evidence type="ECO:0000313" key="3">
    <source>
        <dbReference type="EMBL" id="MEE3716194.1"/>
    </source>
</evidence>
<organism evidence="3 4">
    <name type="scientific">Tumidithrix elongata BACA0141</name>
    <dbReference type="NCBI Taxonomy" id="2716417"/>
    <lineage>
        <taxon>Bacteria</taxon>
        <taxon>Bacillati</taxon>
        <taxon>Cyanobacteriota</taxon>
        <taxon>Cyanophyceae</taxon>
        <taxon>Pseudanabaenales</taxon>
        <taxon>Pseudanabaenaceae</taxon>
        <taxon>Tumidithrix</taxon>
        <taxon>Tumidithrix elongata</taxon>
    </lineage>
</organism>
<keyword evidence="4" id="KW-1185">Reference proteome</keyword>
<dbReference type="RefSeq" id="WP_330482621.1">
    <property type="nucleotide sequence ID" value="NZ_JAZBJZ010000014.1"/>
</dbReference>
<dbReference type="AlphaFoldDB" id="A0AAW9PWK2"/>
<dbReference type="InterPro" id="IPR025698">
    <property type="entry name" value="2TM_dom"/>
</dbReference>
<feature type="domain" description="2TM" evidence="2">
    <location>
        <begin position="17"/>
        <end position="74"/>
    </location>
</feature>
<dbReference type="EMBL" id="JAZBJZ010000014">
    <property type="protein sequence ID" value="MEE3716194.1"/>
    <property type="molecule type" value="Genomic_DNA"/>
</dbReference>
<name>A0AAW9PWK2_9CYAN</name>
<keyword evidence="1" id="KW-1133">Transmembrane helix</keyword>
<reference evidence="3" key="1">
    <citation type="submission" date="2024-01" db="EMBL/GenBank/DDBJ databases">
        <title>Bank of Algae and Cyanobacteria of the Azores (BACA) strain genomes.</title>
        <authorList>
            <person name="Luz R."/>
            <person name="Cordeiro R."/>
            <person name="Fonseca A."/>
            <person name="Goncalves V."/>
        </authorList>
    </citation>
    <scope>NUCLEOTIDE SEQUENCE</scope>
    <source>
        <strain evidence="3">BACA0141</strain>
    </source>
</reference>
<protein>
    <submittedName>
        <fullName evidence="3">2TM domain-containing protein</fullName>
    </submittedName>
</protein>
<keyword evidence="1" id="KW-0472">Membrane</keyword>
<gene>
    <name evidence="3" type="ORF">V2H45_05475</name>
</gene>
<proteinExistence type="predicted"/>
<keyword evidence="1" id="KW-0812">Transmembrane</keyword>
<evidence type="ECO:0000259" key="2">
    <source>
        <dbReference type="Pfam" id="PF13239"/>
    </source>
</evidence>
<dbReference type="Proteomes" id="UP001333818">
    <property type="component" value="Unassembled WGS sequence"/>
</dbReference>
<dbReference type="Pfam" id="PF13239">
    <property type="entry name" value="2TM"/>
    <property type="match status" value="1"/>
</dbReference>